<comment type="caution">
    <text evidence="1">The sequence shown here is derived from an EMBL/GenBank/DDBJ whole genome shotgun (WGS) entry which is preliminary data.</text>
</comment>
<dbReference type="HOGENOM" id="CLU_2740346_0_0_1"/>
<keyword evidence="2" id="KW-1185">Reference proteome</keyword>
<evidence type="ECO:0000313" key="1">
    <source>
        <dbReference type="EMBL" id="EHK50444.1"/>
    </source>
</evidence>
<dbReference type="Proteomes" id="UP000005426">
    <property type="component" value="Unassembled WGS sequence"/>
</dbReference>
<sequence length="71" mass="8467">MRVVMFFIILIIEFGLPTLFKTIHKAYESLKSLFRPFRGSSHRTSKRKNSVHFAEPTSHVRIVYQSFSRFF</sequence>
<name>G9NGN3_HYPAI</name>
<gene>
    <name evidence="1" type="ORF">TRIATDRAFT_314613</name>
</gene>
<dbReference type="KEGG" id="tatv:25783011"/>
<evidence type="ECO:0000313" key="2">
    <source>
        <dbReference type="Proteomes" id="UP000005426"/>
    </source>
</evidence>
<organism evidence="1 2">
    <name type="scientific">Hypocrea atroviridis (strain ATCC 20476 / IMI 206040)</name>
    <name type="common">Trichoderma atroviride</name>
    <dbReference type="NCBI Taxonomy" id="452589"/>
    <lineage>
        <taxon>Eukaryota</taxon>
        <taxon>Fungi</taxon>
        <taxon>Dikarya</taxon>
        <taxon>Ascomycota</taxon>
        <taxon>Pezizomycotina</taxon>
        <taxon>Sordariomycetes</taxon>
        <taxon>Hypocreomycetidae</taxon>
        <taxon>Hypocreales</taxon>
        <taxon>Hypocreaceae</taxon>
        <taxon>Trichoderma</taxon>
    </lineage>
</organism>
<dbReference type="EMBL" id="ABDG02000014">
    <property type="protein sequence ID" value="EHK50444.1"/>
    <property type="molecule type" value="Genomic_DNA"/>
</dbReference>
<dbReference type="OrthoDB" id="10333281at2759"/>
<protein>
    <submittedName>
        <fullName evidence="1">Uncharacterized protein</fullName>
    </submittedName>
</protein>
<accession>G9NGN3</accession>
<dbReference type="GeneID" id="25783011"/>
<reference evidence="1 2" key="1">
    <citation type="journal article" date="2011" name="Genome Biol.">
        <title>Comparative genome sequence analysis underscores mycoparasitism as the ancestral life style of Trichoderma.</title>
        <authorList>
            <person name="Kubicek C.P."/>
            <person name="Herrera-Estrella A."/>
            <person name="Seidl-Seiboth V."/>
            <person name="Martinez D.A."/>
            <person name="Druzhinina I.S."/>
            <person name="Thon M."/>
            <person name="Zeilinger S."/>
            <person name="Casas-Flores S."/>
            <person name="Horwitz B.A."/>
            <person name="Mukherjee P.K."/>
            <person name="Mukherjee M."/>
            <person name="Kredics L."/>
            <person name="Alcaraz L.D."/>
            <person name="Aerts A."/>
            <person name="Antal Z."/>
            <person name="Atanasova L."/>
            <person name="Cervantes-Badillo M.G."/>
            <person name="Challacombe J."/>
            <person name="Chertkov O."/>
            <person name="McCluskey K."/>
            <person name="Coulpier F."/>
            <person name="Deshpande N."/>
            <person name="von Doehren H."/>
            <person name="Ebbole D.J."/>
            <person name="Esquivel-Naranjo E.U."/>
            <person name="Fekete E."/>
            <person name="Flipphi M."/>
            <person name="Glaser F."/>
            <person name="Gomez-Rodriguez E.Y."/>
            <person name="Gruber S."/>
            <person name="Han C."/>
            <person name="Henrissat B."/>
            <person name="Hermosa R."/>
            <person name="Hernandez-Onate M."/>
            <person name="Karaffa L."/>
            <person name="Kosti I."/>
            <person name="Le Crom S."/>
            <person name="Lindquist E."/>
            <person name="Lucas S."/>
            <person name="Luebeck M."/>
            <person name="Luebeck P.S."/>
            <person name="Margeot A."/>
            <person name="Metz B."/>
            <person name="Misra M."/>
            <person name="Nevalainen H."/>
            <person name="Omann M."/>
            <person name="Packer N."/>
            <person name="Perrone G."/>
            <person name="Uresti-Rivera E.E."/>
            <person name="Salamov A."/>
            <person name="Schmoll M."/>
            <person name="Seiboth B."/>
            <person name="Shapiro H."/>
            <person name="Sukno S."/>
            <person name="Tamayo-Ramos J.A."/>
            <person name="Tisch D."/>
            <person name="Wiest A."/>
            <person name="Wilkinson H.H."/>
            <person name="Zhang M."/>
            <person name="Coutinho P.M."/>
            <person name="Kenerley C.M."/>
            <person name="Monte E."/>
            <person name="Baker S.E."/>
            <person name="Grigoriev I.V."/>
        </authorList>
    </citation>
    <scope>NUCLEOTIDE SEQUENCE [LARGE SCALE GENOMIC DNA]</scope>
    <source>
        <strain evidence="2">ATCC 20476 / IMI 206040</strain>
    </source>
</reference>
<dbReference type="RefSeq" id="XP_013948603.1">
    <property type="nucleotide sequence ID" value="XM_014093128.1"/>
</dbReference>
<dbReference type="AlphaFoldDB" id="G9NGN3"/>
<proteinExistence type="predicted"/>